<reference evidence="1" key="1">
    <citation type="journal article" date="2014" name="Front. Microbiol.">
        <title>High frequency of phylogenetically diverse reductive dehalogenase-homologous genes in deep subseafloor sedimentary metagenomes.</title>
        <authorList>
            <person name="Kawai M."/>
            <person name="Futagami T."/>
            <person name="Toyoda A."/>
            <person name="Takaki Y."/>
            <person name="Nishi S."/>
            <person name="Hori S."/>
            <person name="Arai W."/>
            <person name="Tsubouchi T."/>
            <person name="Morono Y."/>
            <person name="Uchiyama I."/>
            <person name="Ito T."/>
            <person name="Fujiyama A."/>
            <person name="Inagaki F."/>
            <person name="Takami H."/>
        </authorList>
    </citation>
    <scope>NUCLEOTIDE SEQUENCE</scope>
    <source>
        <strain evidence="1">Expedition CK06-06</strain>
    </source>
</reference>
<comment type="caution">
    <text evidence="1">The sequence shown here is derived from an EMBL/GenBank/DDBJ whole genome shotgun (WGS) entry which is preliminary data.</text>
</comment>
<sequence length="47" mass="5321">MTTAEAIEIVSRLLREPRPRLKRLEKDALSVVIREANKPTSGQSGRF</sequence>
<proteinExistence type="predicted"/>
<dbReference type="AlphaFoldDB" id="X1NNU2"/>
<evidence type="ECO:0000313" key="1">
    <source>
        <dbReference type="EMBL" id="GAI45278.1"/>
    </source>
</evidence>
<gene>
    <name evidence="1" type="ORF">S06H3_45187</name>
</gene>
<dbReference type="EMBL" id="BARV01028186">
    <property type="protein sequence ID" value="GAI45278.1"/>
    <property type="molecule type" value="Genomic_DNA"/>
</dbReference>
<organism evidence="1">
    <name type="scientific">marine sediment metagenome</name>
    <dbReference type="NCBI Taxonomy" id="412755"/>
    <lineage>
        <taxon>unclassified sequences</taxon>
        <taxon>metagenomes</taxon>
        <taxon>ecological metagenomes</taxon>
    </lineage>
</organism>
<accession>X1NNU2</accession>
<name>X1NNU2_9ZZZZ</name>
<protein>
    <submittedName>
        <fullName evidence="1">Uncharacterized protein</fullName>
    </submittedName>
</protein>